<evidence type="ECO:0000313" key="3">
    <source>
        <dbReference type="Proteomes" id="UP000224854"/>
    </source>
</evidence>
<keyword evidence="3" id="KW-1185">Reference proteome</keyword>
<evidence type="ECO:0000313" key="2">
    <source>
        <dbReference type="EMBL" id="PHH76828.1"/>
    </source>
</evidence>
<comment type="caution">
    <text evidence="2">The sequence shown here is derived from an EMBL/GenBank/DDBJ whole genome shotgun (WGS) entry which is preliminary data.</text>
</comment>
<dbReference type="EMBL" id="NJEU01000298">
    <property type="protein sequence ID" value="PHH76828.1"/>
    <property type="molecule type" value="Genomic_DNA"/>
</dbReference>
<proteinExistence type="predicted"/>
<evidence type="ECO:0000256" key="1">
    <source>
        <dbReference type="SAM" id="Phobius"/>
    </source>
</evidence>
<dbReference type="Proteomes" id="UP000224854">
    <property type="component" value="Unassembled WGS sequence"/>
</dbReference>
<reference evidence="2 3" key="1">
    <citation type="submission" date="2017-06" db="EMBL/GenBank/DDBJ databases">
        <title>Ant-infecting Ophiocordyceps genomes reveal a high diversity of potential behavioral manipulation genes and a possible major role for enterotoxins.</title>
        <authorList>
            <person name="De Bekker C."/>
            <person name="Evans H.C."/>
            <person name="Brachmann A."/>
            <person name="Hughes D.P."/>
        </authorList>
    </citation>
    <scope>NUCLEOTIDE SEQUENCE [LARGE SCALE GENOMIC DNA]</scope>
    <source>
        <strain evidence="2 3">1348a</strain>
    </source>
</reference>
<dbReference type="AlphaFoldDB" id="A0A2C5YFI8"/>
<gene>
    <name evidence="2" type="ORF">CDD82_3790</name>
</gene>
<organism evidence="2 3">
    <name type="scientific">Ophiocordyceps australis</name>
    <dbReference type="NCBI Taxonomy" id="1399860"/>
    <lineage>
        <taxon>Eukaryota</taxon>
        <taxon>Fungi</taxon>
        <taxon>Dikarya</taxon>
        <taxon>Ascomycota</taxon>
        <taxon>Pezizomycotina</taxon>
        <taxon>Sordariomycetes</taxon>
        <taxon>Hypocreomycetidae</taxon>
        <taxon>Hypocreales</taxon>
        <taxon>Ophiocordycipitaceae</taxon>
        <taxon>Ophiocordyceps</taxon>
    </lineage>
</organism>
<accession>A0A2C5YFI8</accession>
<keyword evidence="1" id="KW-0472">Membrane</keyword>
<keyword evidence="1" id="KW-1133">Transmembrane helix</keyword>
<feature type="transmembrane region" description="Helical" evidence="1">
    <location>
        <begin position="561"/>
        <end position="589"/>
    </location>
</feature>
<dbReference type="OrthoDB" id="4216719at2759"/>
<name>A0A2C5YFI8_9HYPO</name>
<sequence>MASTPADNMIDIDKMRYSAEALEALKLSAINNSTRKHDDGTDFISQDIEFAESLSDRPWYQDRQTCRPQPAVDASHRNLGHFPLTSALAPWVRKALMNYRPDNEVRKLVAPYAQQFHEAVEKERDASSGLHDLDMMESVFQVTLEASAALLLAANDTDDAVTSNDEVHSSKAAQDDHLIPWGRFLTGLDLDPPIISAPPVFLLMCHAFTLTQDRQREDYVSSALAAVDWVRGKDGFGQRVAAFKTRVQSCFPKLKDAESKQDRSFWRIIEAYLAAMGQCENCQSFKTPRRAAIRHNLDLDLVLAMRSFDSVAVAFMSNQGAAWFDNAGIDALMCSGLSNDVVDLHTDIQTGETRNLLRLLYPDSLDMKQAIQTVSTLLSGVLCDVFRAHQRARFGGREDGRVSAAAPSFNFYRSRHRRIFAVMEAYQRRYPQFWAWTWEIYRLAKEQVTQAGLDETFASALRRSVKQESLPSSPPTKFFDTYYRMVEDGTLCLDNTPLGSRQDLASVISNLHHTWHDRLLAEDKQPGWGHELDIESDRLFARAGEILAAKEHVSDEAYRFFVAYGMLGMSLPYVAYHTIGAIIMVFGVVE</sequence>
<keyword evidence="1" id="KW-0812">Transmembrane</keyword>
<protein>
    <submittedName>
        <fullName evidence="2">Uncharacterized protein</fullName>
    </submittedName>
</protein>